<keyword evidence="4" id="KW-0745">Spermidine biosynthesis</keyword>
<comment type="caution">
    <text evidence="10">The sequence shown here is derived from an EMBL/GenBank/DDBJ whole genome shotgun (WGS) entry which is preliminary data.</text>
</comment>
<evidence type="ECO:0000313" key="10">
    <source>
        <dbReference type="EMBL" id="MFC3685037.1"/>
    </source>
</evidence>
<dbReference type="InterPro" id="IPR016067">
    <property type="entry name" value="S-AdoMet_deCO2ase_core"/>
</dbReference>
<keyword evidence="6" id="KW-0865">Zymogen</keyword>
<dbReference type="RefSeq" id="WP_382175619.1">
    <property type="nucleotide sequence ID" value="NZ_JBHRXX010000007.1"/>
</dbReference>
<accession>A0ABV7W6H7</accession>
<keyword evidence="5" id="KW-0620">Polyamine biosynthesis</keyword>
<dbReference type="PANTHER" id="PTHR33866:SF2">
    <property type="entry name" value="S-ADENOSYLMETHIONINE DECARBOXYLASE PROENZYME"/>
    <property type="match status" value="1"/>
</dbReference>
<dbReference type="SUPFAM" id="SSF56276">
    <property type="entry name" value="S-adenosylmethionine decarboxylase"/>
    <property type="match status" value="1"/>
</dbReference>
<evidence type="ECO:0000256" key="1">
    <source>
        <dbReference type="ARBA" id="ARBA00001928"/>
    </source>
</evidence>
<keyword evidence="2" id="KW-0210">Decarboxylase</keyword>
<evidence type="ECO:0000256" key="3">
    <source>
        <dbReference type="ARBA" id="ARBA00022813"/>
    </source>
</evidence>
<evidence type="ECO:0000256" key="9">
    <source>
        <dbReference type="ARBA" id="ARBA00023317"/>
    </source>
</evidence>
<evidence type="ECO:0000256" key="7">
    <source>
        <dbReference type="ARBA" id="ARBA00023239"/>
    </source>
</evidence>
<evidence type="ECO:0000256" key="2">
    <source>
        <dbReference type="ARBA" id="ARBA00022793"/>
    </source>
</evidence>
<dbReference type="GO" id="GO:0004014">
    <property type="term" value="F:adenosylmethionine decarboxylase activity"/>
    <property type="evidence" value="ECO:0007669"/>
    <property type="project" value="UniProtKB-EC"/>
</dbReference>
<dbReference type="Proteomes" id="UP001595729">
    <property type="component" value="Unassembled WGS sequence"/>
</dbReference>
<dbReference type="PANTHER" id="PTHR33866">
    <property type="entry name" value="S-ADENOSYLMETHIONINE DECARBOXYLASE PROENZYME"/>
    <property type="match status" value="1"/>
</dbReference>
<dbReference type="EC" id="4.1.1.50" evidence="10"/>
<dbReference type="Pfam" id="PF02675">
    <property type="entry name" value="AdoMet_dc"/>
    <property type="match status" value="1"/>
</dbReference>
<organism evidence="10 11">
    <name type="scientific">Hydrogenophaga luteola</name>
    <dbReference type="NCBI Taxonomy" id="1591122"/>
    <lineage>
        <taxon>Bacteria</taxon>
        <taxon>Pseudomonadati</taxon>
        <taxon>Pseudomonadota</taxon>
        <taxon>Betaproteobacteria</taxon>
        <taxon>Burkholderiales</taxon>
        <taxon>Comamonadaceae</taxon>
        <taxon>Hydrogenophaga</taxon>
    </lineage>
</organism>
<keyword evidence="7 10" id="KW-0456">Lyase</keyword>
<keyword evidence="11" id="KW-1185">Reference proteome</keyword>
<evidence type="ECO:0000256" key="8">
    <source>
        <dbReference type="ARBA" id="ARBA00023270"/>
    </source>
</evidence>
<keyword evidence="9" id="KW-0670">Pyruvate</keyword>
<evidence type="ECO:0000256" key="5">
    <source>
        <dbReference type="ARBA" id="ARBA00023115"/>
    </source>
</evidence>
<gene>
    <name evidence="10" type="primary">speD</name>
    <name evidence="10" type="ORF">ACFOPI_15640</name>
</gene>
<name>A0ABV7W6H7_9BURK</name>
<keyword evidence="8" id="KW-0704">Schiff base</keyword>
<dbReference type="InterPro" id="IPR003826">
    <property type="entry name" value="AdoMetDC_fam_prok"/>
</dbReference>
<evidence type="ECO:0000313" key="11">
    <source>
        <dbReference type="Proteomes" id="UP001595729"/>
    </source>
</evidence>
<sequence length="132" mass="14648">MTRTEQFGVHLMFDGYGASPERLSNLDMLRNLLIDLPRALGMHAICEPCVVEVGPLNRKDPGGVSGFVMIAESHISFHTFPARRFVSADVYTCQNDLDTDRVKAMLSIAFWAESAEVNVVSRGTRYPSENLA</sequence>
<keyword evidence="3" id="KW-0068">Autocatalytic cleavage</keyword>
<reference evidence="11" key="1">
    <citation type="journal article" date="2019" name="Int. J. Syst. Evol. Microbiol.">
        <title>The Global Catalogue of Microorganisms (GCM) 10K type strain sequencing project: providing services to taxonomists for standard genome sequencing and annotation.</title>
        <authorList>
            <consortium name="The Broad Institute Genomics Platform"/>
            <consortium name="The Broad Institute Genome Sequencing Center for Infectious Disease"/>
            <person name="Wu L."/>
            <person name="Ma J."/>
        </authorList>
    </citation>
    <scope>NUCLEOTIDE SEQUENCE [LARGE SCALE GENOMIC DNA]</scope>
    <source>
        <strain evidence="11">KCTC 42501</strain>
    </source>
</reference>
<protein>
    <submittedName>
        <fullName evidence="10">S-adenosylmethionine decarboxylase</fullName>
        <ecNumber evidence="10">4.1.1.50</ecNumber>
    </submittedName>
</protein>
<evidence type="ECO:0000256" key="4">
    <source>
        <dbReference type="ARBA" id="ARBA00023066"/>
    </source>
</evidence>
<proteinExistence type="predicted"/>
<dbReference type="EMBL" id="JBHRXX010000007">
    <property type="protein sequence ID" value="MFC3685037.1"/>
    <property type="molecule type" value="Genomic_DNA"/>
</dbReference>
<evidence type="ECO:0000256" key="6">
    <source>
        <dbReference type="ARBA" id="ARBA00023145"/>
    </source>
</evidence>
<dbReference type="Gene3D" id="3.60.90.10">
    <property type="entry name" value="S-adenosylmethionine decarboxylase"/>
    <property type="match status" value="1"/>
</dbReference>
<comment type="cofactor">
    <cofactor evidence="1">
        <name>pyruvate</name>
        <dbReference type="ChEBI" id="CHEBI:15361"/>
    </cofactor>
</comment>